<organism evidence="1 2">
    <name type="scientific">Mytilus edulis</name>
    <name type="common">Blue mussel</name>
    <dbReference type="NCBI Taxonomy" id="6550"/>
    <lineage>
        <taxon>Eukaryota</taxon>
        <taxon>Metazoa</taxon>
        <taxon>Spiralia</taxon>
        <taxon>Lophotrochozoa</taxon>
        <taxon>Mollusca</taxon>
        <taxon>Bivalvia</taxon>
        <taxon>Autobranchia</taxon>
        <taxon>Pteriomorphia</taxon>
        <taxon>Mytilida</taxon>
        <taxon>Mytiloidea</taxon>
        <taxon>Mytilidae</taxon>
        <taxon>Mytilinae</taxon>
        <taxon>Mytilus</taxon>
    </lineage>
</organism>
<accession>A0A8S3Q0N7</accession>
<dbReference type="EMBL" id="CAJPWZ010000288">
    <property type="protein sequence ID" value="CAG2189288.1"/>
    <property type="molecule type" value="Genomic_DNA"/>
</dbReference>
<dbReference type="Proteomes" id="UP000683360">
    <property type="component" value="Unassembled WGS sequence"/>
</dbReference>
<dbReference type="AlphaFoldDB" id="A0A8S3Q0N7"/>
<protein>
    <submittedName>
        <fullName evidence="1">Uncharacterized protein</fullName>
    </submittedName>
</protein>
<dbReference type="Pfam" id="PF15299">
    <property type="entry name" value="ALS2CR8"/>
    <property type="match status" value="1"/>
</dbReference>
<gene>
    <name evidence="1" type="ORF">MEDL_4699</name>
</gene>
<dbReference type="GO" id="GO:0003700">
    <property type="term" value="F:DNA-binding transcription factor activity"/>
    <property type="evidence" value="ECO:0007669"/>
    <property type="project" value="InterPro"/>
</dbReference>
<name>A0A8S3Q0N7_MYTED</name>
<keyword evidence="2" id="KW-1185">Reference proteome</keyword>
<dbReference type="PANTHER" id="PTHR47456:SF4">
    <property type="entry name" value="SWIM-TYPE DOMAIN-CONTAINING PROTEIN"/>
    <property type="match status" value="1"/>
</dbReference>
<dbReference type="PANTHER" id="PTHR47456">
    <property type="entry name" value="PHD-TYPE DOMAIN-CONTAINING PROTEIN"/>
    <property type="match status" value="1"/>
</dbReference>
<evidence type="ECO:0000313" key="2">
    <source>
        <dbReference type="Proteomes" id="UP000683360"/>
    </source>
</evidence>
<comment type="caution">
    <text evidence="1">The sequence shown here is derived from an EMBL/GenBank/DDBJ whole genome shotgun (WGS) entry which is preliminary data.</text>
</comment>
<sequence>MVTGKGVLALKRNADRHIKYCNDVTSAKAFVDLMENSSTQCFLKEESSINDMQCFLQKQQHQLLVQSKNEILHRDVSCACVLSEECSGHVLKVSKVAHDQPVKDTKIVHNTCSRNKTTAAGKTHPCKMLKSNNPKQIAAVVSIPVDKRIIGKIEEYVGEGLVSSSCLRPLLEQFVRHEIFAGDKCANWTNRRFFPSQRDISDFVYAAKLKGMLLCIINVL</sequence>
<evidence type="ECO:0000313" key="1">
    <source>
        <dbReference type="EMBL" id="CAG2189288.1"/>
    </source>
</evidence>
<dbReference type="OrthoDB" id="10537351at2759"/>
<reference evidence="1" key="1">
    <citation type="submission" date="2021-03" db="EMBL/GenBank/DDBJ databases">
        <authorList>
            <person name="Bekaert M."/>
        </authorList>
    </citation>
    <scope>NUCLEOTIDE SEQUENCE</scope>
</reference>
<proteinExistence type="predicted"/>
<dbReference type="InterPro" id="IPR029309">
    <property type="entry name" value="CaRF"/>
</dbReference>